<evidence type="ECO:0000256" key="6">
    <source>
        <dbReference type="ARBA" id="ARBA00023136"/>
    </source>
</evidence>
<evidence type="ECO:0000256" key="1">
    <source>
        <dbReference type="ARBA" id="ARBA00004202"/>
    </source>
</evidence>
<dbReference type="PANTHER" id="PTHR37316">
    <property type="entry name" value="TEICHOIC ACID GLYCEROL-PHOSPHATE PRIMASE"/>
    <property type="match status" value="1"/>
</dbReference>
<keyword evidence="6" id="KW-0472">Membrane</keyword>
<dbReference type="EMBL" id="WHZZ01000009">
    <property type="protein sequence ID" value="MQL49782.1"/>
    <property type="molecule type" value="Genomic_DNA"/>
</dbReference>
<dbReference type="RefSeq" id="WP_152963643.1">
    <property type="nucleotide sequence ID" value="NZ_CAWOZU010000024.1"/>
</dbReference>
<dbReference type="Proteomes" id="UP000481739">
    <property type="component" value="Unassembled WGS sequence"/>
</dbReference>
<comment type="caution">
    <text evidence="7">The sequence shown here is derived from an EMBL/GenBank/DDBJ whole genome shotgun (WGS) entry which is preliminary data.</text>
</comment>
<dbReference type="Gene3D" id="3.40.50.11820">
    <property type="match status" value="1"/>
</dbReference>
<proteinExistence type="inferred from homology"/>
<accession>A0A7C9KFA3</accession>
<evidence type="ECO:0000256" key="5">
    <source>
        <dbReference type="ARBA" id="ARBA00022944"/>
    </source>
</evidence>
<organism evidence="7 8">
    <name type="scientific">Photorhabdus khanii</name>
    <dbReference type="NCBI Taxonomy" id="1004150"/>
    <lineage>
        <taxon>Bacteria</taxon>
        <taxon>Pseudomonadati</taxon>
        <taxon>Pseudomonadota</taxon>
        <taxon>Gammaproteobacteria</taxon>
        <taxon>Enterobacterales</taxon>
        <taxon>Morganellaceae</taxon>
        <taxon>Photorhabdus</taxon>
    </lineage>
</organism>
<dbReference type="InterPro" id="IPR043148">
    <property type="entry name" value="TagF_C"/>
</dbReference>
<evidence type="ECO:0000313" key="7">
    <source>
        <dbReference type="EMBL" id="MQL49782.1"/>
    </source>
</evidence>
<evidence type="ECO:0000256" key="3">
    <source>
        <dbReference type="ARBA" id="ARBA00022475"/>
    </source>
</evidence>
<comment type="subcellular location">
    <subcellularLocation>
        <location evidence="1">Cell membrane</location>
        <topology evidence="1">Peripheral membrane protein</topology>
    </subcellularLocation>
</comment>
<evidence type="ECO:0000313" key="8">
    <source>
        <dbReference type="Proteomes" id="UP000481739"/>
    </source>
</evidence>
<reference evidence="7 8" key="1">
    <citation type="journal article" date="2019" name="Nature">
        <title>A new antibiotic selectively kills Gram-negative pathogens.</title>
        <authorList>
            <person name="Imai Y."/>
            <person name="Meyer K.J."/>
            <person name="Iinishi A."/>
            <person name="Favre-Godal Q."/>
            <person name="Green R."/>
            <person name="Manuse S."/>
            <person name="Caboni M."/>
            <person name="Mori M."/>
            <person name="Niles S."/>
            <person name="Ghiglieri M."/>
            <person name="Honrao C."/>
            <person name="Ma X."/>
            <person name="Guo J.J."/>
            <person name="Makriyannis A."/>
            <person name="Linares-Otoya L."/>
            <person name="Boehringer N."/>
            <person name="Wuisan Z.G."/>
            <person name="Kaur H."/>
            <person name="Wu R."/>
            <person name="Mateus A."/>
            <person name="Typas A."/>
            <person name="Savitski M.M."/>
            <person name="Espinoza J.L."/>
            <person name="O'Rourke A."/>
            <person name="Nelson K.E."/>
            <person name="Hiller S."/>
            <person name="Noinaj N."/>
            <person name="Schaeberle T.F."/>
            <person name="D'Onofrio A."/>
            <person name="Lewis K."/>
        </authorList>
    </citation>
    <scope>NUCLEOTIDE SEQUENCE [LARGE SCALE GENOMIC DNA]</scope>
    <source>
        <strain evidence="7 8">HGB 1456</strain>
    </source>
</reference>
<protein>
    <submittedName>
        <fullName evidence="7">Uncharacterized protein</fullName>
    </submittedName>
</protein>
<dbReference type="GO" id="GO:0047355">
    <property type="term" value="F:CDP-glycerol glycerophosphotransferase activity"/>
    <property type="evidence" value="ECO:0007669"/>
    <property type="project" value="InterPro"/>
</dbReference>
<dbReference type="Pfam" id="PF04464">
    <property type="entry name" value="Glyphos_transf"/>
    <property type="match status" value="1"/>
</dbReference>
<dbReference type="AlphaFoldDB" id="A0A7C9KFA3"/>
<name>A0A7C9KFA3_9GAMM</name>
<dbReference type="InterPro" id="IPR007554">
    <property type="entry name" value="Glycerophosphate_synth"/>
</dbReference>
<dbReference type="GO" id="GO:0019350">
    <property type="term" value="P:teichoic acid biosynthetic process"/>
    <property type="evidence" value="ECO:0007669"/>
    <property type="project" value="UniProtKB-KW"/>
</dbReference>
<dbReference type="InterPro" id="IPR043149">
    <property type="entry name" value="TagF_N"/>
</dbReference>
<dbReference type="GO" id="GO:0005886">
    <property type="term" value="C:plasma membrane"/>
    <property type="evidence" value="ECO:0007669"/>
    <property type="project" value="UniProtKB-SubCell"/>
</dbReference>
<dbReference type="SUPFAM" id="SSF53756">
    <property type="entry name" value="UDP-Glycosyltransferase/glycogen phosphorylase"/>
    <property type="match status" value="1"/>
</dbReference>
<gene>
    <name evidence="7" type="ORF">GEA64_18280</name>
</gene>
<dbReference type="Gene3D" id="3.40.50.12580">
    <property type="match status" value="1"/>
</dbReference>
<keyword evidence="3" id="KW-1003">Cell membrane</keyword>
<dbReference type="InterPro" id="IPR051612">
    <property type="entry name" value="Teichoic_Acid_Biosynth"/>
</dbReference>
<evidence type="ECO:0000256" key="2">
    <source>
        <dbReference type="ARBA" id="ARBA00010488"/>
    </source>
</evidence>
<keyword evidence="4" id="KW-0808">Transferase</keyword>
<sequence>MKKSKKLFSGLLLLIQYLLYPISFLFSRNKNRWIFGSYGIYNDNSKYLFEYCNKHCPEIRAIWIGRNRYSILPIIEDGHEAYTKYSLKGLYYQLTSKVYIYSSYVNNINFFTSGNTLLINLWHGIPLKKIEFDINTLPLSKYFKNATLITKILYPQYHKKPDLLLSPGEFVYNYSFKTAFKLTKENIIFANYPRVNDLINRKNINKEFYFLYTPTWRDDDHDFLYNKLELLEKINEFCNKRKCKFLLKLHANTNMNNSEIENLSRIEIVNNKTDPNEVLSKADCLITDYSSIYFDYLYLNRPIIFFTYDEDSYLKNRELYNLPENIRPGPIVKEDDTLLSLFNNILDGKDDFKIARNNIKELFSSSENNDFIIQRIKEKLTN</sequence>
<dbReference type="PANTHER" id="PTHR37316:SF3">
    <property type="entry name" value="TEICHOIC ACID GLYCEROL-PHOSPHATE TRANSFERASE"/>
    <property type="match status" value="1"/>
</dbReference>
<evidence type="ECO:0000256" key="4">
    <source>
        <dbReference type="ARBA" id="ARBA00022679"/>
    </source>
</evidence>
<comment type="similarity">
    <text evidence="2">Belongs to the CDP-glycerol glycerophosphotransferase family.</text>
</comment>
<keyword evidence="5" id="KW-0777">Teichoic acid biosynthesis</keyword>